<evidence type="ECO:0000259" key="5">
    <source>
        <dbReference type="PROSITE" id="PS50977"/>
    </source>
</evidence>
<comment type="caution">
    <text evidence="6">The sequence shown here is derived from an EMBL/GenBank/DDBJ whole genome shotgun (WGS) entry which is preliminary data.</text>
</comment>
<dbReference type="Pfam" id="PF00440">
    <property type="entry name" value="TetR_N"/>
    <property type="match status" value="1"/>
</dbReference>
<feature type="domain" description="HTH tetR-type" evidence="5">
    <location>
        <begin position="16"/>
        <end position="75"/>
    </location>
</feature>
<organism evidence="6 7">
    <name type="scientific">Amycolatopsis rhizosphaerae</name>
    <dbReference type="NCBI Taxonomy" id="2053003"/>
    <lineage>
        <taxon>Bacteria</taxon>
        <taxon>Bacillati</taxon>
        <taxon>Actinomycetota</taxon>
        <taxon>Actinomycetes</taxon>
        <taxon>Pseudonocardiales</taxon>
        <taxon>Pseudonocardiaceae</taxon>
        <taxon>Amycolatopsis</taxon>
    </lineage>
</organism>
<keyword evidence="7" id="KW-1185">Reference proteome</keyword>
<dbReference type="PANTHER" id="PTHR30055:SF234">
    <property type="entry name" value="HTH-TYPE TRANSCRIPTIONAL REGULATOR BETI"/>
    <property type="match status" value="1"/>
</dbReference>
<evidence type="ECO:0000256" key="2">
    <source>
        <dbReference type="ARBA" id="ARBA00023125"/>
    </source>
</evidence>
<reference evidence="6 7" key="2">
    <citation type="submission" date="2019-08" db="EMBL/GenBank/DDBJ databases">
        <title>Amycolatopsis acidicola sp. nov., isolated from peat swamp forest soil.</title>
        <authorList>
            <person name="Srisuk N."/>
        </authorList>
    </citation>
    <scope>NUCLEOTIDE SEQUENCE [LARGE SCALE GENOMIC DNA]</scope>
    <source>
        <strain evidence="6 7">TBRC 6029</strain>
    </source>
</reference>
<accession>A0A558CWY8</accession>
<dbReference type="InterPro" id="IPR050109">
    <property type="entry name" value="HTH-type_TetR-like_transc_reg"/>
</dbReference>
<dbReference type="InterPro" id="IPR001647">
    <property type="entry name" value="HTH_TetR"/>
</dbReference>
<dbReference type="Proteomes" id="UP000320011">
    <property type="component" value="Unassembled WGS sequence"/>
</dbReference>
<dbReference type="Gene3D" id="1.10.357.10">
    <property type="entry name" value="Tetracycline Repressor, domain 2"/>
    <property type="match status" value="1"/>
</dbReference>
<evidence type="ECO:0000256" key="3">
    <source>
        <dbReference type="ARBA" id="ARBA00023163"/>
    </source>
</evidence>
<dbReference type="PANTHER" id="PTHR30055">
    <property type="entry name" value="HTH-TYPE TRANSCRIPTIONAL REGULATOR RUTR"/>
    <property type="match status" value="1"/>
</dbReference>
<dbReference type="InterPro" id="IPR036271">
    <property type="entry name" value="Tet_transcr_reg_TetR-rel_C_sf"/>
</dbReference>
<dbReference type="RefSeq" id="WP_144587475.1">
    <property type="nucleotide sequence ID" value="NZ_VJWX01000091.1"/>
</dbReference>
<dbReference type="InterPro" id="IPR009057">
    <property type="entry name" value="Homeodomain-like_sf"/>
</dbReference>
<dbReference type="PRINTS" id="PR00455">
    <property type="entry name" value="HTHTETR"/>
</dbReference>
<evidence type="ECO:0000256" key="1">
    <source>
        <dbReference type="ARBA" id="ARBA00023015"/>
    </source>
</evidence>
<dbReference type="SUPFAM" id="SSF46689">
    <property type="entry name" value="Homeodomain-like"/>
    <property type="match status" value="1"/>
</dbReference>
<keyword evidence="1" id="KW-0805">Transcription regulation</keyword>
<evidence type="ECO:0000313" key="7">
    <source>
        <dbReference type="Proteomes" id="UP000320011"/>
    </source>
</evidence>
<protein>
    <submittedName>
        <fullName evidence="6">TetR/AcrR family transcriptional regulator</fullName>
    </submittedName>
</protein>
<dbReference type="AlphaFoldDB" id="A0A558CWY8"/>
<evidence type="ECO:0000313" key="6">
    <source>
        <dbReference type="EMBL" id="TVT53288.1"/>
    </source>
</evidence>
<evidence type="ECO:0000256" key="4">
    <source>
        <dbReference type="PROSITE-ProRule" id="PRU00335"/>
    </source>
</evidence>
<keyword evidence="2 4" id="KW-0238">DNA-binding</keyword>
<name>A0A558CWY8_9PSEU</name>
<proteinExistence type="predicted"/>
<dbReference type="SUPFAM" id="SSF48498">
    <property type="entry name" value="Tetracyclin repressor-like, C-terminal domain"/>
    <property type="match status" value="1"/>
</dbReference>
<feature type="DNA-binding region" description="H-T-H motif" evidence="4">
    <location>
        <begin position="38"/>
        <end position="57"/>
    </location>
</feature>
<gene>
    <name evidence="6" type="ORF">FNH05_12050</name>
</gene>
<dbReference type="GO" id="GO:0003700">
    <property type="term" value="F:DNA-binding transcription factor activity"/>
    <property type="evidence" value="ECO:0007669"/>
    <property type="project" value="TreeGrafter"/>
</dbReference>
<dbReference type="EMBL" id="VJWX01000091">
    <property type="protein sequence ID" value="TVT53288.1"/>
    <property type="molecule type" value="Genomic_DNA"/>
</dbReference>
<dbReference type="PROSITE" id="PS50977">
    <property type="entry name" value="HTH_TETR_2"/>
    <property type="match status" value="1"/>
</dbReference>
<reference evidence="6 7" key="1">
    <citation type="submission" date="2019-07" db="EMBL/GenBank/DDBJ databases">
        <authorList>
            <person name="Duangmal K."/>
            <person name="Teo W.F.A."/>
        </authorList>
    </citation>
    <scope>NUCLEOTIDE SEQUENCE [LARGE SCALE GENOMIC DNA]</scope>
    <source>
        <strain evidence="6 7">TBRC 6029</strain>
    </source>
</reference>
<sequence length="204" mass="22124">MPGNDSRAPRRRVDALSNTARIIAAARRVFGRGDGSGSLEKIAAEAGVGIATLYRHFPNREALARAVFDDLFDTEIAPMLQGVAHGGTLRGSLTDVVERILDVLVEERGLISFAGNFIELASETLTRFAQPFRELLGRAQADGEVRQALLAEDLPRILVMGVAALTLPGTTKAVRNRYLTLIFDALDVRGATPLPPLEGRDHER</sequence>
<keyword evidence="3" id="KW-0804">Transcription</keyword>
<dbReference type="OrthoDB" id="9795011at2"/>
<dbReference type="GO" id="GO:0000976">
    <property type="term" value="F:transcription cis-regulatory region binding"/>
    <property type="evidence" value="ECO:0007669"/>
    <property type="project" value="TreeGrafter"/>
</dbReference>